<dbReference type="InterPro" id="IPR015168">
    <property type="entry name" value="SsuA/THI5"/>
</dbReference>
<evidence type="ECO:0000256" key="2">
    <source>
        <dbReference type="ARBA" id="ARBA00010742"/>
    </source>
</evidence>
<dbReference type="PANTHER" id="PTHR30024:SF47">
    <property type="entry name" value="TAURINE-BINDING PERIPLASMIC PROTEIN"/>
    <property type="match status" value="1"/>
</dbReference>
<feature type="chain" id="PRO_5047382872" evidence="4">
    <location>
        <begin position="20"/>
        <end position="328"/>
    </location>
</feature>
<comment type="subcellular location">
    <subcellularLocation>
        <location evidence="1">Periplasm</location>
    </subcellularLocation>
</comment>
<gene>
    <name evidence="6" type="ORF">ACFQBT_10725</name>
</gene>
<name>A0ABW2ATS5_9MICO</name>
<dbReference type="EMBL" id="JBHSWJ010000002">
    <property type="protein sequence ID" value="MFC6714260.1"/>
    <property type="molecule type" value="Genomic_DNA"/>
</dbReference>
<feature type="signal peptide" evidence="4">
    <location>
        <begin position="1"/>
        <end position="19"/>
    </location>
</feature>
<organism evidence="6 7">
    <name type="scientific">Branchiibius cervicis</name>
    <dbReference type="NCBI Taxonomy" id="908252"/>
    <lineage>
        <taxon>Bacteria</taxon>
        <taxon>Bacillati</taxon>
        <taxon>Actinomycetota</taxon>
        <taxon>Actinomycetes</taxon>
        <taxon>Micrococcales</taxon>
        <taxon>Dermacoccaceae</taxon>
        <taxon>Branchiibius</taxon>
    </lineage>
</organism>
<dbReference type="Gene3D" id="3.40.190.10">
    <property type="entry name" value="Periplasmic binding protein-like II"/>
    <property type="match status" value="2"/>
</dbReference>
<dbReference type="PANTHER" id="PTHR30024">
    <property type="entry name" value="ALIPHATIC SULFONATES-BINDING PROTEIN-RELATED"/>
    <property type="match status" value="1"/>
</dbReference>
<evidence type="ECO:0000259" key="5">
    <source>
        <dbReference type="SMART" id="SM00062"/>
    </source>
</evidence>
<evidence type="ECO:0000313" key="6">
    <source>
        <dbReference type="EMBL" id="MFC6714260.1"/>
    </source>
</evidence>
<evidence type="ECO:0000256" key="1">
    <source>
        <dbReference type="ARBA" id="ARBA00004418"/>
    </source>
</evidence>
<proteinExistence type="inferred from homology"/>
<dbReference type="SUPFAM" id="SSF53850">
    <property type="entry name" value="Periplasmic binding protein-like II"/>
    <property type="match status" value="1"/>
</dbReference>
<sequence length="328" mass="33623">MKSTLAVVLVATVATSVLTGCGGSSDDSSSAGGSSTVKVAYVPLGLFAPLYVAQEKGYFKQKGITVQLDKVTSGQDAIPLAAAGKEDVVIGGFSAGLFSSVQSGLNIKVVGSMNVADGSTENTPTSLVVTKESGINSLSDMKGKKVAVLAGPGGAGAFILGQILKPAGLSVNDVTMVNIKSSDMPAAAQSGSVDAAMASYPYNLQIANKGGSNLAVPPKGLTSGGVVYGGDFAKNTKTATDFMAALQMASKDLQGDYRKNSELLGYIGKYTGESTSSLKTAPYNTWEPRLQPLPDQLTAMQEVWISSGALKYSTPIPAAKYVDDSFTE</sequence>
<evidence type="ECO:0000256" key="4">
    <source>
        <dbReference type="SAM" id="SignalP"/>
    </source>
</evidence>
<protein>
    <submittedName>
        <fullName evidence="6">ABC transporter substrate-binding protein</fullName>
    </submittedName>
</protein>
<dbReference type="SMART" id="SM00062">
    <property type="entry name" value="PBPb"/>
    <property type="match status" value="1"/>
</dbReference>
<dbReference type="PROSITE" id="PS51257">
    <property type="entry name" value="PROKAR_LIPOPROTEIN"/>
    <property type="match status" value="1"/>
</dbReference>
<accession>A0ABW2ATS5</accession>
<comment type="similarity">
    <text evidence="2">Belongs to the bacterial solute-binding protein SsuA/TauA family.</text>
</comment>
<dbReference type="InterPro" id="IPR001638">
    <property type="entry name" value="Solute-binding_3/MltF_N"/>
</dbReference>
<keyword evidence="7" id="KW-1185">Reference proteome</keyword>
<evidence type="ECO:0000256" key="3">
    <source>
        <dbReference type="ARBA" id="ARBA00022729"/>
    </source>
</evidence>
<keyword evidence="3 4" id="KW-0732">Signal</keyword>
<reference evidence="7" key="1">
    <citation type="journal article" date="2019" name="Int. J. Syst. Evol. Microbiol.">
        <title>The Global Catalogue of Microorganisms (GCM) 10K type strain sequencing project: providing services to taxonomists for standard genome sequencing and annotation.</title>
        <authorList>
            <consortium name="The Broad Institute Genomics Platform"/>
            <consortium name="The Broad Institute Genome Sequencing Center for Infectious Disease"/>
            <person name="Wu L."/>
            <person name="Ma J."/>
        </authorList>
    </citation>
    <scope>NUCLEOTIDE SEQUENCE [LARGE SCALE GENOMIC DNA]</scope>
    <source>
        <strain evidence="7">NBRC 106593</strain>
    </source>
</reference>
<feature type="domain" description="Solute-binding protein family 3/N-terminal" evidence="5">
    <location>
        <begin position="36"/>
        <end position="261"/>
    </location>
</feature>
<comment type="caution">
    <text evidence="6">The sequence shown here is derived from an EMBL/GenBank/DDBJ whole genome shotgun (WGS) entry which is preliminary data.</text>
</comment>
<evidence type="ECO:0000313" key="7">
    <source>
        <dbReference type="Proteomes" id="UP001596356"/>
    </source>
</evidence>
<dbReference type="RefSeq" id="WP_377822618.1">
    <property type="nucleotide sequence ID" value="NZ_JBHSWJ010000002.1"/>
</dbReference>
<dbReference type="Proteomes" id="UP001596356">
    <property type="component" value="Unassembled WGS sequence"/>
</dbReference>
<dbReference type="Pfam" id="PF09084">
    <property type="entry name" value="NMT1"/>
    <property type="match status" value="1"/>
</dbReference>